<dbReference type="InterPro" id="IPR027980">
    <property type="entry name" value="RACo_C"/>
</dbReference>
<dbReference type="Pfam" id="PF00111">
    <property type="entry name" value="Fer2"/>
    <property type="match status" value="1"/>
</dbReference>
<dbReference type="GO" id="GO:0016491">
    <property type="term" value="F:oxidoreductase activity"/>
    <property type="evidence" value="ECO:0007669"/>
    <property type="project" value="UniProtKB-KW"/>
</dbReference>
<name>D5BSS6_PUNMI</name>
<gene>
    <name evidence="3" type="ordered locus">SAR116_1080</name>
</gene>
<dbReference type="InterPro" id="IPR012675">
    <property type="entry name" value="Beta-grasp_dom_sf"/>
</dbReference>
<dbReference type="InterPro" id="IPR041414">
    <property type="entry name" value="Raco-like_middle"/>
</dbReference>
<dbReference type="InterPro" id="IPR001041">
    <property type="entry name" value="2Fe-2S_ferredoxin-type"/>
</dbReference>
<protein>
    <submittedName>
        <fullName evidence="3">Probable electron transfer protein</fullName>
        <ecNumber evidence="3">1.6.5.-</ecNumber>
    </submittedName>
</protein>
<dbReference type="EMBL" id="CP001751">
    <property type="protein sequence ID" value="ADE39323.1"/>
    <property type="molecule type" value="Genomic_DNA"/>
</dbReference>
<dbReference type="STRING" id="488538.SAR116_1080"/>
<feature type="region of interest" description="Disordered" evidence="1">
    <location>
        <begin position="670"/>
        <end position="689"/>
    </location>
</feature>
<dbReference type="eggNOG" id="COG3894">
    <property type="taxonomic scope" value="Bacteria"/>
</dbReference>
<dbReference type="Gene3D" id="3.30.420.480">
    <property type="entry name" value="Domain of unknown function (DUF4445)"/>
    <property type="match status" value="1"/>
</dbReference>
<dbReference type="HOGENOM" id="CLU_019091_0_0_5"/>
<dbReference type="eggNOG" id="COG0633">
    <property type="taxonomic scope" value="Bacteria"/>
</dbReference>
<dbReference type="Pfam" id="PF17651">
    <property type="entry name" value="Raco_middle"/>
    <property type="match status" value="1"/>
</dbReference>
<dbReference type="EC" id="1.6.5.-" evidence="3"/>
<dbReference type="OrthoDB" id="9810588at2"/>
<dbReference type="Pfam" id="PF14574">
    <property type="entry name" value="RACo_C_ter"/>
    <property type="match status" value="1"/>
</dbReference>
<keyword evidence="3" id="KW-0560">Oxidoreductase</keyword>
<dbReference type="PROSITE" id="PS51085">
    <property type="entry name" value="2FE2S_FER_2"/>
    <property type="match status" value="1"/>
</dbReference>
<organism evidence="3 4">
    <name type="scientific">Puniceispirillum marinum (strain IMCC1322)</name>
    <dbReference type="NCBI Taxonomy" id="488538"/>
    <lineage>
        <taxon>Bacteria</taxon>
        <taxon>Pseudomonadati</taxon>
        <taxon>Pseudomonadota</taxon>
        <taxon>Alphaproteobacteria</taxon>
        <taxon>Candidatus Puniceispirillales</taxon>
        <taxon>Candidatus Puniceispirillaceae</taxon>
        <taxon>Candidatus Puniceispirillum</taxon>
    </lineage>
</organism>
<dbReference type="Gene3D" id="3.10.20.880">
    <property type="match status" value="1"/>
</dbReference>
<dbReference type="PANTHER" id="PTHR42895:SF2">
    <property type="entry name" value="IRON-SULFUR CLUSTER PROTEIN"/>
    <property type="match status" value="1"/>
</dbReference>
<dbReference type="CDD" id="cd00207">
    <property type="entry name" value="fer2"/>
    <property type="match status" value="1"/>
</dbReference>
<dbReference type="Gene3D" id="3.10.20.30">
    <property type="match status" value="1"/>
</dbReference>
<evidence type="ECO:0000259" key="2">
    <source>
        <dbReference type="PROSITE" id="PS51085"/>
    </source>
</evidence>
<dbReference type="InterPro" id="IPR042259">
    <property type="entry name" value="Raco-like_middle_sf"/>
</dbReference>
<dbReference type="Pfam" id="PF17650">
    <property type="entry name" value="RACo_linker"/>
    <property type="match status" value="1"/>
</dbReference>
<keyword evidence="4" id="KW-1185">Reference proteome</keyword>
<sequence>MSTDPTVADVPDANLNGKTDIKVVFTPSGRQAKVAQGTTVLQAARELGVDIDSVCGGRAMCGRCQINVGTGEFAKHGIVSGAGSLGAVTAVETRYADKRGLADGRRLSCQSVLLADAVIDVPPESQVHNQLVRKAADERQIEMDPVVRLCLVEVREPDMHEPSGDFRRLAEALAKQWPDRVSGEITCDLHILQQLQPVLREGKWHVTVALRDGCHITGIWPGLKENVVGVAIDVGSTTMSAHLCDMATGAVLASTGAMNPQIRFGEDLMSRVSYGIMNPDGPAEMTKAVIAGLQQLIDGAAEQAGMSSDDVIEIVLVGNPVMHHLLLGIDPLELGGAPFALAVDSALSLKASDLGLALNQGARAYILPCIAGHVGADAAGVVLAEAPQKTDKMTLLIDVGTNAEIVVGNRDRLLAASSPTGPAFEGAQISSGQRAAPGAIERVRIDPVTLEPRFCVIGVDQWSDEDGFDEAVKSTGITGICGSGIIEILGEMYLSGIITMDGVIDGGKALISPRIEADDRTFRYRVSDNVTVTQNDVRAIQLAKAALYAGFRLLMDKININHIDKVVLAGAFGTHIDPKYAMVLGMIPDCELENVRAAGNSAGAGARMALLNKGARAEIEQTVRNIEKIETAIEPSFQDHFVKAMAIPHKSDPYAKLSAMVPLPERILTAQDAPALEGGRRRGGRRRSS</sequence>
<dbReference type="RefSeq" id="WP_013045952.1">
    <property type="nucleotide sequence ID" value="NC_014010.1"/>
</dbReference>
<dbReference type="GO" id="GO:0051536">
    <property type="term" value="F:iron-sulfur cluster binding"/>
    <property type="evidence" value="ECO:0007669"/>
    <property type="project" value="InterPro"/>
</dbReference>
<evidence type="ECO:0000256" key="1">
    <source>
        <dbReference type="SAM" id="MobiDB-lite"/>
    </source>
</evidence>
<dbReference type="AlphaFoldDB" id="D5BSS6"/>
<dbReference type="SUPFAM" id="SSF54292">
    <property type="entry name" value="2Fe-2S ferredoxin-like"/>
    <property type="match status" value="1"/>
</dbReference>
<dbReference type="PANTHER" id="PTHR42895">
    <property type="entry name" value="IRON-SULFUR CLUSTER-BINDING PROTEIN-RELATED"/>
    <property type="match status" value="1"/>
</dbReference>
<dbReference type="Proteomes" id="UP000007460">
    <property type="component" value="Chromosome"/>
</dbReference>
<dbReference type="InterPro" id="IPR036010">
    <property type="entry name" value="2Fe-2S_ferredoxin-like_sf"/>
</dbReference>
<feature type="domain" description="2Fe-2S ferredoxin-type" evidence="2">
    <location>
        <begin position="21"/>
        <end position="125"/>
    </location>
</feature>
<evidence type="ECO:0000313" key="4">
    <source>
        <dbReference type="Proteomes" id="UP000007460"/>
    </source>
</evidence>
<dbReference type="InterPro" id="IPR052911">
    <property type="entry name" value="Corrinoid_activation_enz"/>
</dbReference>
<proteinExistence type="predicted"/>
<reference evidence="3 4" key="1">
    <citation type="journal article" date="2010" name="J. Bacteriol.">
        <title>Complete genome sequence of "Candidatus Puniceispirillum marinum" IMCC1322, a representative of the SAR116 clade in the Alphaproteobacteria.</title>
        <authorList>
            <person name="Oh H.M."/>
            <person name="Kwon K.K."/>
            <person name="Kang I."/>
            <person name="Kang S.G."/>
            <person name="Lee J.H."/>
            <person name="Kim S.J."/>
            <person name="Cho J.C."/>
        </authorList>
    </citation>
    <scope>NUCLEOTIDE SEQUENCE [LARGE SCALE GENOMIC DNA]</scope>
    <source>
        <strain evidence="3 4">IMCC1322</strain>
    </source>
</reference>
<dbReference type="KEGG" id="apb:SAR116_1080"/>
<dbReference type="InterPro" id="IPR040506">
    <property type="entry name" value="RACo_linker"/>
</dbReference>
<evidence type="ECO:0000313" key="3">
    <source>
        <dbReference type="EMBL" id="ADE39323.1"/>
    </source>
</evidence>
<accession>D5BSS6</accession>